<dbReference type="InterPro" id="IPR011256">
    <property type="entry name" value="Reg_factor_effector_dom_sf"/>
</dbReference>
<name>A0A1F5RCR7_9BACT</name>
<organism evidence="1 2">
    <name type="scientific">Candidatus Edwardsbacteria bacterium GWF2_54_11</name>
    <dbReference type="NCBI Taxonomy" id="1817851"/>
    <lineage>
        <taxon>Bacteria</taxon>
        <taxon>Candidatus Edwardsiibacteriota</taxon>
    </lineage>
</organism>
<dbReference type="SUPFAM" id="SSF55136">
    <property type="entry name" value="Probable bacterial effector-binding domain"/>
    <property type="match status" value="2"/>
</dbReference>
<evidence type="ECO:0000313" key="2">
    <source>
        <dbReference type="Proteomes" id="UP000177230"/>
    </source>
</evidence>
<accession>A0A1F5RCR7</accession>
<gene>
    <name evidence="1" type="ORF">A2024_04330</name>
</gene>
<dbReference type="EMBL" id="MFFM01000034">
    <property type="protein sequence ID" value="OGF12260.1"/>
    <property type="molecule type" value="Genomic_DNA"/>
</dbReference>
<sequence>MAKYQYLKEPQISPKPSQKMLVVETRGDPNIVGAKAFALLFKVYFKTVKGGKIQTPRARWPQDLGTSLDEWIGQYALPVPEPTDKLPDISIEPGFKISLAEWEYGMVAEILHIGPYSKETPTVEKLKKYVHDNGYYITGLHEEEYLKGPGMFGPGDPGKYQTIIRYRVEKTAVGDTNYSGN</sequence>
<protein>
    <recommendedName>
        <fullName evidence="3">GyrI-like small molecule binding domain-containing protein</fullName>
    </recommendedName>
</protein>
<reference evidence="1 2" key="1">
    <citation type="journal article" date="2016" name="Nat. Commun.">
        <title>Thousands of microbial genomes shed light on interconnected biogeochemical processes in an aquifer system.</title>
        <authorList>
            <person name="Anantharaman K."/>
            <person name="Brown C.T."/>
            <person name="Hug L.A."/>
            <person name="Sharon I."/>
            <person name="Castelle C.J."/>
            <person name="Probst A.J."/>
            <person name="Thomas B.C."/>
            <person name="Singh A."/>
            <person name="Wilkins M.J."/>
            <person name="Karaoz U."/>
            <person name="Brodie E.L."/>
            <person name="Williams K.H."/>
            <person name="Hubbard S.S."/>
            <person name="Banfield J.F."/>
        </authorList>
    </citation>
    <scope>NUCLEOTIDE SEQUENCE [LARGE SCALE GENOMIC DNA]</scope>
</reference>
<proteinExistence type="predicted"/>
<evidence type="ECO:0008006" key="3">
    <source>
        <dbReference type="Google" id="ProtNLM"/>
    </source>
</evidence>
<comment type="caution">
    <text evidence="1">The sequence shown here is derived from an EMBL/GenBank/DDBJ whole genome shotgun (WGS) entry which is preliminary data.</text>
</comment>
<dbReference type="Gene3D" id="3.20.80.10">
    <property type="entry name" value="Regulatory factor, effector binding domain"/>
    <property type="match status" value="1"/>
</dbReference>
<evidence type="ECO:0000313" key="1">
    <source>
        <dbReference type="EMBL" id="OGF12260.1"/>
    </source>
</evidence>
<dbReference type="Proteomes" id="UP000177230">
    <property type="component" value="Unassembled WGS sequence"/>
</dbReference>
<dbReference type="AlphaFoldDB" id="A0A1F5RCR7"/>